<dbReference type="AlphaFoldDB" id="A0A4Z0BUZ9"/>
<keyword evidence="2" id="KW-1185">Reference proteome</keyword>
<accession>A0A4Z0BUZ9</accession>
<dbReference type="Proteomes" id="UP000297839">
    <property type="component" value="Unassembled WGS sequence"/>
</dbReference>
<organism evidence="1 2">
    <name type="scientific">Ramlibacter humi</name>
    <dbReference type="NCBI Taxonomy" id="2530451"/>
    <lineage>
        <taxon>Bacteria</taxon>
        <taxon>Pseudomonadati</taxon>
        <taxon>Pseudomonadota</taxon>
        <taxon>Betaproteobacteria</taxon>
        <taxon>Burkholderiales</taxon>
        <taxon>Comamonadaceae</taxon>
        <taxon>Ramlibacter</taxon>
    </lineage>
</organism>
<sequence>MSLRDHFALQALPAILAHFQNGHPFGWHGIAGGAYMVADALLEARQAASGDEYVAALAQATREAEEALDREESGS</sequence>
<dbReference type="OrthoDB" id="8404447at2"/>
<proteinExistence type="predicted"/>
<evidence type="ECO:0000313" key="1">
    <source>
        <dbReference type="EMBL" id="TFZ02098.1"/>
    </source>
</evidence>
<dbReference type="RefSeq" id="WP_135250194.1">
    <property type="nucleotide sequence ID" value="NZ_SMLK01000003.1"/>
</dbReference>
<evidence type="ECO:0000313" key="2">
    <source>
        <dbReference type="Proteomes" id="UP000297839"/>
    </source>
</evidence>
<protein>
    <submittedName>
        <fullName evidence="1">Uncharacterized protein</fullName>
    </submittedName>
</protein>
<dbReference type="EMBL" id="SMLK01000003">
    <property type="protein sequence ID" value="TFZ02098.1"/>
    <property type="molecule type" value="Genomic_DNA"/>
</dbReference>
<reference evidence="1 2" key="1">
    <citation type="submission" date="2019-03" db="EMBL/GenBank/DDBJ databases">
        <title>Ramlibacter sp. 18x22-1, whole genome shotgun sequence.</title>
        <authorList>
            <person name="Zhang X."/>
            <person name="Feng G."/>
            <person name="Zhu H."/>
        </authorList>
    </citation>
    <scope>NUCLEOTIDE SEQUENCE [LARGE SCALE GENOMIC DNA]</scope>
    <source>
        <strain evidence="1 2">18x22-1</strain>
    </source>
</reference>
<name>A0A4Z0BUZ9_9BURK</name>
<comment type="caution">
    <text evidence="1">The sequence shown here is derived from an EMBL/GenBank/DDBJ whole genome shotgun (WGS) entry which is preliminary data.</text>
</comment>
<gene>
    <name evidence="1" type="ORF">EZ216_13060</name>
</gene>